<dbReference type="SUPFAM" id="SSF48179">
    <property type="entry name" value="6-phosphogluconate dehydrogenase C-terminal domain-like"/>
    <property type="match status" value="1"/>
</dbReference>
<evidence type="ECO:0008006" key="2">
    <source>
        <dbReference type="Google" id="ProtNLM"/>
    </source>
</evidence>
<reference evidence="1" key="1">
    <citation type="journal article" date="2014" name="Front. Microbiol.">
        <title>High frequency of phylogenetically diverse reductive dehalogenase-homologous genes in deep subseafloor sedimentary metagenomes.</title>
        <authorList>
            <person name="Kawai M."/>
            <person name="Futagami T."/>
            <person name="Toyoda A."/>
            <person name="Takaki Y."/>
            <person name="Nishi S."/>
            <person name="Hori S."/>
            <person name="Arai W."/>
            <person name="Tsubouchi T."/>
            <person name="Morono Y."/>
            <person name="Uchiyama I."/>
            <person name="Ito T."/>
            <person name="Fujiyama A."/>
            <person name="Inagaki F."/>
            <person name="Takami H."/>
        </authorList>
    </citation>
    <scope>NUCLEOTIDE SEQUENCE</scope>
    <source>
        <strain evidence="1">Expedition CK06-06</strain>
    </source>
</reference>
<protein>
    <recommendedName>
        <fullName evidence="2">3-hydroxyisobutyrate dehydrogenase-like NAD-binding domain-containing protein</fullName>
    </recommendedName>
</protein>
<dbReference type="InterPro" id="IPR008927">
    <property type="entry name" value="6-PGluconate_DH-like_C_sf"/>
</dbReference>
<feature type="non-terminal residue" evidence="1">
    <location>
        <position position="1"/>
    </location>
</feature>
<name>X1ARI3_9ZZZZ</name>
<evidence type="ECO:0000313" key="1">
    <source>
        <dbReference type="EMBL" id="GAG74933.1"/>
    </source>
</evidence>
<comment type="caution">
    <text evidence="1">The sequence shown here is derived from an EMBL/GenBank/DDBJ whole genome shotgun (WGS) entry which is preliminary data.</text>
</comment>
<dbReference type="AlphaFoldDB" id="X1ARI3"/>
<dbReference type="EMBL" id="BART01018398">
    <property type="protein sequence ID" value="GAG74933.1"/>
    <property type="molecule type" value="Genomic_DNA"/>
</dbReference>
<dbReference type="InterPro" id="IPR013328">
    <property type="entry name" value="6PGD_dom2"/>
</dbReference>
<accession>X1ARI3</accession>
<gene>
    <name evidence="1" type="ORF">S01H4_34740</name>
</gene>
<proteinExistence type="predicted"/>
<organism evidence="1">
    <name type="scientific">marine sediment metagenome</name>
    <dbReference type="NCBI Taxonomy" id="412755"/>
    <lineage>
        <taxon>unclassified sequences</taxon>
        <taxon>metagenomes</taxon>
        <taxon>ecological metagenomes</taxon>
    </lineage>
</organism>
<dbReference type="Gene3D" id="1.10.1040.10">
    <property type="entry name" value="N-(1-d-carboxylethyl)-l-norvaline Dehydrogenase, domain 2"/>
    <property type="match status" value="1"/>
</dbReference>
<sequence length="52" mass="5330">ALQGARSLGMSLPGVAVVQELFNALAAQGDSDLDHSALVLVLEKMANHKVSG</sequence>